<accession>A0ABQ2AKI4</accession>
<sequence length="271" mass="31317">MSETAPHSPETPLASEAEELPSAFPREDQAHPWADLPAERFQLLRLAPLPIERKSGARPLRFVELGRVERHHPRLSLLRLSLALPGQLLHKEDNLLEIWVDHGHKRVRLGPAGGLSLNPENRGLGRFILAQAILWLRQRWAHYLLEGQLLQPKNPLDEELRQRREQMLDSLGIAYEYLDPLFTQLQLKPCRISELKGEWNRDKVQLVSLLDAANMLQQADQNLREQDARLRQLNEQLRAHKRDEHGLRFTITSLLVFCLFQTGLLIWMALA</sequence>
<evidence type="ECO:0000313" key="4">
    <source>
        <dbReference type="Proteomes" id="UP000655550"/>
    </source>
</evidence>
<feature type="coiled-coil region" evidence="1">
    <location>
        <begin position="209"/>
        <end position="243"/>
    </location>
</feature>
<keyword evidence="1" id="KW-0175">Coiled coil</keyword>
<keyword evidence="2" id="KW-1133">Transmembrane helix</keyword>
<keyword evidence="4" id="KW-1185">Reference proteome</keyword>
<feature type="transmembrane region" description="Helical" evidence="2">
    <location>
        <begin position="247"/>
        <end position="270"/>
    </location>
</feature>
<keyword evidence="2" id="KW-0812">Transmembrane</keyword>
<evidence type="ECO:0000313" key="3">
    <source>
        <dbReference type="EMBL" id="GGH91244.1"/>
    </source>
</evidence>
<dbReference type="RefSeq" id="WP_229727159.1">
    <property type="nucleotide sequence ID" value="NZ_BMDE01000003.1"/>
</dbReference>
<gene>
    <name evidence="3" type="ORF">GCM10007363_10660</name>
</gene>
<evidence type="ECO:0000256" key="1">
    <source>
        <dbReference type="SAM" id="Coils"/>
    </source>
</evidence>
<keyword evidence="2" id="KW-0472">Membrane</keyword>
<name>A0ABQ2AKI4_9PSED</name>
<dbReference type="EMBL" id="BMDE01000003">
    <property type="protein sequence ID" value="GGH91244.1"/>
    <property type="molecule type" value="Genomic_DNA"/>
</dbReference>
<organism evidence="3 4">
    <name type="scientific">Pseudomonas fluvialis</name>
    <dbReference type="NCBI Taxonomy" id="1793966"/>
    <lineage>
        <taxon>Bacteria</taxon>
        <taxon>Pseudomonadati</taxon>
        <taxon>Pseudomonadota</taxon>
        <taxon>Gammaproteobacteria</taxon>
        <taxon>Pseudomonadales</taxon>
        <taxon>Pseudomonadaceae</taxon>
        <taxon>Pseudomonas</taxon>
    </lineage>
</organism>
<protein>
    <submittedName>
        <fullName evidence="3">Uncharacterized protein</fullName>
    </submittedName>
</protein>
<evidence type="ECO:0000256" key="2">
    <source>
        <dbReference type="SAM" id="Phobius"/>
    </source>
</evidence>
<dbReference type="Proteomes" id="UP000655550">
    <property type="component" value="Unassembled WGS sequence"/>
</dbReference>
<comment type="caution">
    <text evidence="3">The sequence shown here is derived from an EMBL/GenBank/DDBJ whole genome shotgun (WGS) entry which is preliminary data.</text>
</comment>
<reference evidence="4" key="1">
    <citation type="journal article" date="2019" name="Int. J. Syst. Evol. Microbiol.">
        <title>The Global Catalogue of Microorganisms (GCM) 10K type strain sequencing project: providing services to taxonomists for standard genome sequencing and annotation.</title>
        <authorList>
            <consortium name="The Broad Institute Genomics Platform"/>
            <consortium name="The Broad Institute Genome Sequencing Center for Infectious Disease"/>
            <person name="Wu L."/>
            <person name="Ma J."/>
        </authorList>
    </citation>
    <scope>NUCLEOTIDE SEQUENCE [LARGE SCALE GENOMIC DNA]</scope>
    <source>
        <strain evidence="4">CCM 8778</strain>
    </source>
</reference>
<proteinExistence type="predicted"/>